<evidence type="ECO:0000256" key="6">
    <source>
        <dbReference type="RuleBase" id="RU004466"/>
    </source>
</evidence>
<dbReference type="PANTHER" id="PTHR12001">
    <property type="entry name" value="GERANYLGERANYL PYROPHOSPHATE SYNTHASE"/>
    <property type="match status" value="1"/>
</dbReference>
<dbReference type="SFLD" id="SFLDS00005">
    <property type="entry name" value="Isoprenoid_Synthase_Type_I"/>
    <property type="match status" value="1"/>
</dbReference>
<dbReference type="PANTHER" id="PTHR12001:SF85">
    <property type="entry name" value="SHORT CHAIN ISOPRENYL DIPHOSPHATE SYNTHASE"/>
    <property type="match status" value="1"/>
</dbReference>
<reference evidence="7 8" key="1">
    <citation type="submission" date="2019-12" db="EMBL/GenBank/DDBJ databases">
        <title>Auraticoccus cholistani sp. nov., an actinomycete isolated from soil of Cholistan desert.</title>
        <authorList>
            <person name="Cheema M.T."/>
        </authorList>
    </citation>
    <scope>NUCLEOTIDE SEQUENCE [LARGE SCALE GENOMIC DNA]</scope>
    <source>
        <strain evidence="7 8">F435</strain>
    </source>
</reference>
<dbReference type="InterPro" id="IPR000092">
    <property type="entry name" value="Polyprenyl_synt"/>
</dbReference>
<dbReference type="PROSITE" id="PS00723">
    <property type="entry name" value="POLYPRENYL_SYNTHASE_1"/>
    <property type="match status" value="1"/>
</dbReference>
<evidence type="ECO:0000256" key="4">
    <source>
        <dbReference type="ARBA" id="ARBA00022723"/>
    </source>
</evidence>
<dbReference type="GO" id="GO:0008299">
    <property type="term" value="P:isoprenoid biosynthetic process"/>
    <property type="evidence" value="ECO:0007669"/>
    <property type="project" value="InterPro"/>
</dbReference>
<evidence type="ECO:0000256" key="1">
    <source>
        <dbReference type="ARBA" id="ARBA00001946"/>
    </source>
</evidence>
<comment type="cofactor">
    <cofactor evidence="1">
        <name>Mg(2+)</name>
        <dbReference type="ChEBI" id="CHEBI:18420"/>
    </cofactor>
</comment>
<organism evidence="7 8">
    <name type="scientific">Auraticoccus cholistanensis</name>
    <dbReference type="NCBI Taxonomy" id="2656650"/>
    <lineage>
        <taxon>Bacteria</taxon>
        <taxon>Bacillati</taxon>
        <taxon>Actinomycetota</taxon>
        <taxon>Actinomycetes</taxon>
        <taxon>Propionibacteriales</taxon>
        <taxon>Propionibacteriaceae</taxon>
        <taxon>Auraticoccus</taxon>
    </lineage>
</organism>
<dbReference type="Pfam" id="PF00348">
    <property type="entry name" value="polyprenyl_synt"/>
    <property type="match status" value="1"/>
</dbReference>
<gene>
    <name evidence="7" type="ORF">GC722_04255</name>
</gene>
<sequence length="373" mass="39968">MADTVAAEATGRSACPDWETTRAALDRHLESVLADVEQTWRRLARGVRPGVIDADDLPLLLARMVRSGGKRIRPAMVHWGWAATTGVDPDREQAQRETMVRVAAALELLHVFALVHDDVMDQSLSRRGQPTTHVGVAALHRRAGGHGDAERFGESIAVLVGDLAHAEADHLVAGLDAPLRDTYRTMVVELVQGQRLDLTGAASGRRDLDHALSVARAKSGAYTVQRPLQLGAQVGAAAPGLQQALEEYGHHAGAAFALRDDVLGLWGDPERTGKPVGDDLLAGKPTVLLALAAERLPGRWRPLVDGRAVTPLHPGQVPDVLAAMVEAGVRDEVEDMIDVEVRAAERALQQAPVRAEAAEGLLAMARAMAWREA</sequence>
<dbReference type="RefSeq" id="WP_156608230.1">
    <property type="nucleotide sequence ID" value="NZ_WPCU01000004.1"/>
</dbReference>
<proteinExistence type="inferred from homology"/>
<evidence type="ECO:0000256" key="2">
    <source>
        <dbReference type="ARBA" id="ARBA00006706"/>
    </source>
</evidence>
<protein>
    <submittedName>
        <fullName evidence="7">Polyprenyl synthetase family protein</fullName>
    </submittedName>
</protein>
<evidence type="ECO:0000313" key="7">
    <source>
        <dbReference type="EMBL" id="MVA75244.1"/>
    </source>
</evidence>
<dbReference type="GO" id="GO:0046872">
    <property type="term" value="F:metal ion binding"/>
    <property type="evidence" value="ECO:0007669"/>
    <property type="project" value="UniProtKB-KW"/>
</dbReference>
<keyword evidence="3 6" id="KW-0808">Transferase</keyword>
<keyword evidence="5" id="KW-0460">Magnesium</keyword>
<dbReference type="EMBL" id="WPCU01000004">
    <property type="protein sequence ID" value="MVA75244.1"/>
    <property type="molecule type" value="Genomic_DNA"/>
</dbReference>
<comment type="similarity">
    <text evidence="2 6">Belongs to the FPP/GGPP synthase family.</text>
</comment>
<dbReference type="SUPFAM" id="SSF48576">
    <property type="entry name" value="Terpenoid synthases"/>
    <property type="match status" value="1"/>
</dbReference>
<evidence type="ECO:0000256" key="3">
    <source>
        <dbReference type="ARBA" id="ARBA00022679"/>
    </source>
</evidence>
<dbReference type="InterPro" id="IPR033749">
    <property type="entry name" value="Polyprenyl_synt_CS"/>
</dbReference>
<dbReference type="Gene3D" id="1.10.600.10">
    <property type="entry name" value="Farnesyl Diphosphate Synthase"/>
    <property type="match status" value="1"/>
</dbReference>
<accession>A0A6A9UUJ2</accession>
<keyword evidence="8" id="KW-1185">Reference proteome</keyword>
<evidence type="ECO:0000313" key="8">
    <source>
        <dbReference type="Proteomes" id="UP000435304"/>
    </source>
</evidence>
<dbReference type="GO" id="GO:0004659">
    <property type="term" value="F:prenyltransferase activity"/>
    <property type="evidence" value="ECO:0007669"/>
    <property type="project" value="InterPro"/>
</dbReference>
<keyword evidence="4" id="KW-0479">Metal-binding</keyword>
<dbReference type="InterPro" id="IPR008949">
    <property type="entry name" value="Isoprenoid_synthase_dom_sf"/>
</dbReference>
<dbReference type="Proteomes" id="UP000435304">
    <property type="component" value="Unassembled WGS sequence"/>
</dbReference>
<name>A0A6A9UUJ2_9ACTN</name>
<dbReference type="AlphaFoldDB" id="A0A6A9UUJ2"/>
<comment type="caution">
    <text evidence="7">The sequence shown here is derived from an EMBL/GenBank/DDBJ whole genome shotgun (WGS) entry which is preliminary data.</text>
</comment>
<evidence type="ECO:0000256" key="5">
    <source>
        <dbReference type="ARBA" id="ARBA00022842"/>
    </source>
</evidence>
<dbReference type="CDD" id="cd00685">
    <property type="entry name" value="Trans_IPPS_HT"/>
    <property type="match status" value="1"/>
</dbReference>